<organism evidence="2 3">
    <name type="scientific">Teichococcus deserti</name>
    <dbReference type="NCBI Taxonomy" id="1817963"/>
    <lineage>
        <taxon>Bacteria</taxon>
        <taxon>Pseudomonadati</taxon>
        <taxon>Pseudomonadota</taxon>
        <taxon>Alphaproteobacteria</taxon>
        <taxon>Acetobacterales</taxon>
        <taxon>Roseomonadaceae</taxon>
        <taxon>Roseomonas</taxon>
    </lineage>
</organism>
<reference evidence="2 3" key="1">
    <citation type="submission" date="2016-10" db="EMBL/GenBank/DDBJ databases">
        <title>Draft Genome sequence of Roseomonas sp. strain M3.</title>
        <authorList>
            <person name="Subhash Y."/>
            <person name="Lee S."/>
        </authorList>
    </citation>
    <scope>NUCLEOTIDE SEQUENCE [LARGE SCALE GENOMIC DNA]</scope>
    <source>
        <strain evidence="2 3">M3</strain>
    </source>
</reference>
<dbReference type="AlphaFoldDB" id="A0A1V2H544"/>
<dbReference type="EMBL" id="MLCO01000085">
    <property type="protein sequence ID" value="ONG54416.1"/>
    <property type="molecule type" value="Genomic_DNA"/>
</dbReference>
<gene>
    <name evidence="2" type="ORF">BKE38_10505</name>
</gene>
<dbReference type="RefSeq" id="WP_076957308.1">
    <property type="nucleotide sequence ID" value="NZ_MLCO01000085.1"/>
</dbReference>
<proteinExistence type="predicted"/>
<dbReference type="Proteomes" id="UP000188879">
    <property type="component" value="Unassembled WGS sequence"/>
</dbReference>
<keyword evidence="3" id="KW-1185">Reference proteome</keyword>
<sequence length="76" mass="8490">MLWLLLIVLLVLGFPMMLLFAALSVSLWLVGAVLGLVWAVLTFLLHDAAIALLVVAALYLGYRMGQKRQVEQRRIP</sequence>
<accession>A0A1V2H544</accession>
<keyword evidence="1" id="KW-0812">Transmembrane</keyword>
<name>A0A1V2H544_9PROT</name>
<evidence type="ECO:0000313" key="2">
    <source>
        <dbReference type="EMBL" id="ONG54416.1"/>
    </source>
</evidence>
<keyword evidence="1" id="KW-0472">Membrane</keyword>
<comment type="caution">
    <text evidence="2">The sequence shown here is derived from an EMBL/GenBank/DDBJ whole genome shotgun (WGS) entry which is preliminary data.</text>
</comment>
<protein>
    <submittedName>
        <fullName evidence="2">Uncharacterized protein</fullName>
    </submittedName>
</protein>
<evidence type="ECO:0000256" key="1">
    <source>
        <dbReference type="SAM" id="Phobius"/>
    </source>
</evidence>
<keyword evidence="1" id="KW-1133">Transmembrane helix</keyword>
<feature type="transmembrane region" description="Helical" evidence="1">
    <location>
        <begin position="36"/>
        <end position="60"/>
    </location>
</feature>
<evidence type="ECO:0000313" key="3">
    <source>
        <dbReference type="Proteomes" id="UP000188879"/>
    </source>
</evidence>